<reference evidence="4 5" key="1">
    <citation type="journal article" date="2013" name="PLoS Genet.">
        <title>The genome and development-dependent transcriptomes of Pyronema confluens: a window into fungal evolution.</title>
        <authorList>
            <person name="Traeger S."/>
            <person name="Altegoer F."/>
            <person name="Freitag M."/>
            <person name="Gabaldon T."/>
            <person name="Kempken F."/>
            <person name="Kumar A."/>
            <person name="Marcet-Houben M."/>
            <person name="Poggeler S."/>
            <person name="Stajich J.E."/>
            <person name="Nowrousian M."/>
        </authorList>
    </citation>
    <scope>NUCLEOTIDE SEQUENCE [LARGE SCALE GENOMIC DNA]</scope>
    <source>
        <strain evidence="5">CBS 100304</strain>
        <tissue evidence="4">Vegetative mycelium</tissue>
    </source>
</reference>
<dbReference type="SMART" id="SM00367">
    <property type="entry name" value="LRR_CC"/>
    <property type="match status" value="12"/>
</dbReference>
<feature type="domain" description="F-box/LRR-repeat protein 15-like leucin rich repeat" evidence="3">
    <location>
        <begin position="298"/>
        <end position="476"/>
    </location>
</feature>
<gene>
    <name evidence="4" type="ORF">PCON_04526</name>
</gene>
<dbReference type="Pfam" id="PF12937">
    <property type="entry name" value="F-box-like"/>
    <property type="match status" value="1"/>
</dbReference>
<name>U4KV40_PYROM</name>
<dbReference type="STRING" id="1076935.U4KV40"/>
<evidence type="ECO:0000259" key="3">
    <source>
        <dbReference type="Pfam" id="PF25372"/>
    </source>
</evidence>
<evidence type="ECO:0000313" key="4">
    <source>
        <dbReference type="EMBL" id="CCX05037.1"/>
    </source>
</evidence>
<dbReference type="SUPFAM" id="SSF81383">
    <property type="entry name" value="F-box domain"/>
    <property type="match status" value="1"/>
</dbReference>
<feature type="compositionally biased region" description="Low complexity" evidence="1">
    <location>
        <begin position="18"/>
        <end position="28"/>
    </location>
</feature>
<dbReference type="InterPro" id="IPR036047">
    <property type="entry name" value="F-box-like_dom_sf"/>
</dbReference>
<dbReference type="Proteomes" id="UP000018144">
    <property type="component" value="Unassembled WGS sequence"/>
</dbReference>
<dbReference type="InterPro" id="IPR032675">
    <property type="entry name" value="LRR_dom_sf"/>
</dbReference>
<feature type="domain" description="F-box/LRR-repeat protein 15-like leucin rich repeat" evidence="3">
    <location>
        <begin position="160"/>
        <end position="296"/>
    </location>
</feature>
<organism evidence="4 5">
    <name type="scientific">Pyronema omphalodes (strain CBS 100304)</name>
    <name type="common">Pyronema confluens</name>
    <dbReference type="NCBI Taxonomy" id="1076935"/>
    <lineage>
        <taxon>Eukaryota</taxon>
        <taxon>Fungi</taxon>
        <taxon>Dikarya</taxon>
        <taxon>Ascomycota</taxon>
        <taxon>Pezizomycotina</taxon>
        <taxon>Pezizomycetes</taxon>
        <taxon>Pezizales</taxon>
        <taxon>Pyronemataceae</taxon>
        <taxon>Pyronema</taxon>
    </lineage>
</organism>
<accession>U4KV40</accession>
<proteinExistence type="predicted"/>
<dbReference type="OrthoDB" id="10257471at2759"/>
<dbReference type="Gene3D" id="3.80.10.10">
    <property type="entry name" value="Ribonuclease Inhibitor"/>
    <property type="match status" value="2"/>
</dbReference>
<dbReference type="GO" id="GO:0031146">
    <property type="term" value="P:SCF-dependent proteasomal ubiquitin-dependent protein catabolic process"/>
    <property type="evidence" value="ECO:0007669"/>
    <property type="project" value="TreeGrafter"/>
</dbReference>
<keyword evidence="4" id="KW-0436">Ligase</keyword>
<dbReference type="GO" id="GO:0019005">
    <property type="term" value="C:SCF ubiquitin ligase complex"/>
    <property type="evidence" value="ECO:0007669"/>
    <property type="project" value="TreeGrafter"/>
</dbReference>
<keyword evidence="5" id="KW-1185">Reference proteome</keyword>
<dbReference type="GO" id="GO:0016874">
    <property type="term" value="F:ligase activity"/>
    <property type="evidence" value="ECO:0007669"/>
    <property type="project" value="UniProtKB-KW"/>
</dbReference>
<sequence>MRQRPSIFSGRNEGVPGGESSDSSSGPEQTLDEDADMTMNADDSNTSIGDLVSFKRMTVSPPSGARLKPFSPIYTLPPELLIAIFRKLSSPVDWRNTMLVSRQWASLAVELLWQRPYFCEFKNYQAMVMAIESKNAFFDYPQLIRRLNLTFIADKINNGSLIPLQKCTRLERVTLTNCTNLTDSPLKDILAANPRIQALDLSQLEGITDETLLTVAENCPRLQGLNLMGCKGVTDASLIPLSKNRRILRRLKLSECNQITDETVLALATHCPQLLEIDFHKCHQISDSSITFLLSKLKHLRELKLAFCDLLTDATFLHLPASKSFDALRILDLTDCNQITDDAVDKIIKMAPRLRNLILAKCRQITDRAVISITGLGKNLHSLHLGHCSNITDAAVQELVALCPRIRYIDLACCLRLTNQSVQVLAQLPKLRRVGLVKCNNITDYAIKQLVRRAGEGVCPLERVHLSYCMHLTVEGITELVNNCQRLTHLSLTGIPTFHQNAEYTKFCRSPPKEFTDGQRAVFCVFSGSGVKQFRHYLNQQAQMVRLPPRLEDDDDHVMDDGLGGVNGHTQGTNGAHQGGAQGGMGAGMGGHGGQGQQGQDEVDGEDQDTEGADEF</sequence>
<dbReference type="EMBL" id="HF935229">
    <property type="protein sequence ID" value="CCX05037.1"/>
    <property type="molecule type" value="Genomic_DNA"/>
</dbReference>
<dbReference type="AlphaFoldDB" id="U4KV40"/>
<dbReference type="eggNOG" id="KOG1947">
    <property type="taxonomic scope" value="Eukaryota"/>
</dbReference>
<dbReference type="SUPFAM" id="SSF52047">
    <property type="entry name" value="RNI-like"/>
    <property type="match status" value="1"/>
</dbReference>
<evidence type="ECO:0000313" key="5">
    <source>
        <dbReference type="Proteomes" id="UP000018144"/>
    </source>
</evidence>
<feature type="compositionally biased region" description="Gly residues" evidence="1">
    <location>
        <begin position="577"/>
        <end position="597"/>
    </location>
</feature>
<feature type="region of interest" description="Disordered" evidence="1">
    <location>
        <begin position="551"/>
        <end position="616"/>
    </location>
</feature>
<protein>
    <submittedName>
        <fullName evidence="4">Similar to SCF E3 ubiquitin ligase complex F-box protein grrA acc. no. C8V4D4</fullName>
    </submittedName>
</protein>
<feature type="compositionally biased region" description="Acidic residues" evidence="1">
    <location>
        <begin position="601"/>
        <end position="616"/>
    </location>
</feature>
<evidence type="ECO:0000256" key="1">
    <source>
        <dbReference type="SAM" id="MobiDB-lite"/>
    </source>
</evidence>
<evidence type="ECO:0000259" key="2">
    <source>
        <dbReference type="Pfam" id="PF12937"/>
    </source>
</evidence>
<dbReference type="InterPro" id="IPR001810">
    <property type="entry name" value="F-box_dom"/>
</dbReference>
<dbReference type="InterPro" id="IPR006553">
    <property type="entry name" value="Leu-rich_rpt_Cys-con_subtyp"/>
</dbReference>
<feature type="domain" description="F-box" evidence="2">
    <location>
        <begin position="74"/>
        <end position="118"/>
    </location>
</feature>
<feature type="region of interest" description="Disordered" evidence="1">
    <location>
        <begin position="1"/>
        <end position="46"/>
    </location>
</feature>
<dbReference type="OMA" id="LCNRIRY"/>
<dbReference type="PANTHER" id="PTHR13318">
    <property type="entry name" value="PARTNER OF PAIRED, ISOFORM B-RELATED"/>
    <property type="match status" value="1"/>
</dbReference>
<dbReference type="InterPro" id="IPR057207">
    <property type="entry name" value="FBXL15_LRR"/>
</dbReference>
<dbReference type="Pfam" id="PF25372">
    <property type="entry name" value="DUF7885"/>
    <property type="match status" value="2"/>
</dbReference>